<feature type="domain" description="N-acetyltransferase" evidence="1">
    <location>
        <begin position="138"/>
        <end position="270"/>
    </location>
</feature>
<gene>
    <name evidence="2" type="ORF">A2690_00605</name>
</gene>
<dbReference type="Proteomes" id="UP000178372">
    <property type="component" value="Unassembled WGS sequence"/>
</dbReference>
<accession>A0A1F7GAJ9</accession>
<reference evidence="2 3" key="1">
    <citation type="journal article" date="2016" name="Nat. Commun.">
        <title>Thousands of microbial genomes shed light on interconnected biogeochemical processes in an aquifer system.</title>
        <authorList>
            <person name="Anantharaman K."/>
            <person name="Brown C.T."/>
            <person name="Hug L.A."/>
            <person name="Sharon I."/>
            <person name="Castelle C.J."/>
            <person name="Probst A.J."/>
            <person name="Thomas B.C."/>
            <person name="Singh A."/>
            <person name="Wilkins M.J."/>
            <person name="Karaoz U."/>
            <person name="Brodie E.L."/>
            <person name="Williams K.H."/>
            <person name="Hubbard S.S."/>
            <person name="Banfield J.F."/>
        </authorList>
    </citation>
    <scope>NUCLEOTIDE SEQUENCE [LARGE SCALE GENOMIC DNA]</scope>
</reference>
<name>A0A1F7GAJ9_9BACT</name>
<sequence>MSERRGLYYDKSEIEVLDVPLNVRRYYTMIARHEVMGLQTMGCSLERNNGYLLLRGGASQRKSFYNRVMNISTDEENLGVLIASKEAGDASVVFVINPFTTPSNAEKVLDQCGATHTLSSVVLGRQSTENTKQQSGMFRIKEAMVGNIDDLFDLFARFFLKEGELPDDARVRLKQNLNHGPHLICYLNGVPVAFMGSVIFDNVASIYSGLVLEDQRKSPALQDLGVKMSQALKDKGVDYEYMKTRNRAVVLYAIKMFGFQRLYNERVYEI</sequence>
<dbReference type="EMBL" id="MFZF01000022">
    <property type="protein sequence ID" value="OGK15940.1"/>
    <property type="molecule type" value="Genomic_DNA"/>
</dbReference>
<dbReference type="InterPro" id="IPR016181">
    <property type="entry name" value="Acyl_CoA_acyltransferase"/>
</dbReference>
<proteinExistence type="predicted"/>
<organism evidence="2 3">
    <name type="scientific">Candidatus Roizmanbacteria bacterium RIFCSPHIGHO2_01_FULL_39_12b</name>
    <dbReference type="NCBI Taxonomy" id="1802030"/>
    <lineage>
        <taxon>Bacteria</taxon>
        <taxon>Candidatus Roizmaniibacteriota</taxon>
    </lineage>
</organism>
<dbReference type="InterPro" id="IPR000182">
    <property type="entry name" value="GNAT_dom"/>
</dbReference>
<dbReference type="SUPFAM" id="SSF55729">
    <property type="entry name" value="Acyl-CoA N-acyltransferases (Nat)"/>
    <property type="match status" value="1"/>
</dbReference>
<evidence type="ECO:0000259" key="1">
    <source>
        <dbReference type="PROSITE" id="PS51186"/>
    </source>
</evidence>
<dbReference type="PROSITE" id="PS51186">
    <property type="entry name" value="GNAT"/>
    <property type="match status" value="1"/>
</dbReference>
<evidence type="ECO:0000313" key="3">
    <source>
        <dbReference type="Proteomes" id="UP000178372"/>
    </source>
</evidence>
<comment type="caution">
    <text evidence="2">The sequence shown here is derived from an EMBL/GenBank/DDBJ whole genome shotgun (WGS) entry which is preliminary data.</text>
</comment>
<evidence type="ECO:0000313" key="2">
    <source>
        <dbReference type="EMBL" id="OGK15940.1"/>
    </source>
</evidence>
<dbReference type="Gene3D" id="3.40.630.30">
    <property type="match status" value="1"/>
</dbReference>
<dbReference type="GO" id="GO:0016747">
    <property type="term" value="F:acyltransferase activity, transferring groups other than amino-acyl groups"/>
    <property type="evidence" value="ECO:0007669"/>
    <property type="project" value="InterPro"/>
</dbReference>
<dbReference type="AlphaFoldDB" id="A0A1F7GAJ9"/>
<protein>
    <recommendedName>
        <fullName evidence="1">N-acetyltransferase domain-containing protein</fullName>
    </recommendedName>
</protein>